<dbReference type="InterPro" id="IPR025164">
    <property type="entry name" value="Toastrack_DUF4097"/>
</dbReference>
<dbReference type="Pfam" id="PF13349">
    <property type="entry name" value="DUF4097"/>
    <property type="match status" value="1"/>
</dbReference>
<proteinExistence type="predicted"/>
<gene>
    <name evidence="2" type="ORF">KGD82_05095</name>
</gene>
<dbReference type="AlphaFoldDB" id="A0A975QL74"/>
<reference evidence="2" key="1">
    <citation type="submission" date="2021-05" db="EMBL/GenBank/DDBJ databases">
        <authorList>
            <person name="Kaiqin L."/>
            <person name="Jian G."/>
        </authorList>
    </citation>
    <scope>NUCLEOTIDE SEQUENCE</scope>
    <source>
        <strain evidence="2">HDS5</strain>
    </source>
</reference>
<evidence type="ECO:0000313" key="2">
    <source>
        <dbReference type="EMBL" id="QVJ02164.1"/>
    </source>
</evidence>
<feature type="domain" description="DUF4097" evidence="1">
    <location>
        <begin position="21"/>
        <end position="264"/>
    </location>
</feature>
<evidence type="ECO:0000259" key="1">
    <source>
        <dbReference type="Pfam" id="PF13349"/>
    </source>
</evidence>
<dbReference type="EMBL" id="CP074402">
    <property type="protein sequence ID" value="QVJ02164.1"/>
    <property type="molecule type" value="Genomic_DNA"/>
</dbReference>
<accession>A0A975QL74</accession>
<name>A0A975QL74_9ACTN</name>
<organism evidence="2 3">
    <name type="scientific">Nocardiopsis eucommiae</name>
    <dbReference type="NCBI Taxonomy" id="2831970"/>
    <lineage>
        <taxon>Bacteria</taxon>
        <taxon>Bacillati</taxon>
        <taxon>Actinomycetota</taxon>
        <taxon>Actinomycetes</taxon>
        <taxon>Streptosporangiales</taxon>
        <taxon>Nocardiopsidaceae</taxon>
        <taxon>Nocardiopsis</taxon>
    </lineage>
</organism>
<keyword evidence="3" id="KW-1185">Reference proteome</keyword>
<dbReference type="RefSeq" id="WP_378743197.1">
    <property type="nucleotide sequence ID" value="NZ_CBDRIY010000039.1"/>
</dbReference>
<dbReference type="Proteomes" id="UP000682416">
    <property type="component" value="Chromosome"/>
</dbReference>
<dbReference type="KEGG" id="nec:KGD82_05095"/>
<protein>
    <submittedName>
        <fullName evidence="2">DUF4097 family beta strand repeat protein</fullName>
    </submittedName>
</protein>
<sequence>MARWSIDSPTTHTLDGIVALKVRIVSGQVNIIPTDDPVTFEISEIEGEPLEVTQEAGILTIHYQDLTGQGLLDRLKPIQLGRYRNIASRRATVDLRVPRDCPVEVTTAGAPVVVAGLTSRTRVRTATGEVTLDGVSGETEVNTASANASVRTPGGTLSFNSASGQLAVAGGRLAELRAKTASGHVLVDTDLAASARVRVTTVSGEVALRVPSETSASVELRTVTGKVDSDFGLDRRSAPARTALTGKIGVGVDPASISVNTVSGRTALLRRAPEAPAAIPEGASE</sequence>
<evidence type="ECO:0000313" key="3">
    <source>
        <dbReference type="Proteomes" id="UP000682416"/>
    </source>
</evidence>